<comment type="caution">
    <text evidence="1">The sequence shown here is derived from an EMBL/GenBank/DDBJ whole genome shotgun (WGS) entry which is preliminary data.</text>
</comment>
<evidence type="ECO:0000313" key="1">
    <source>
        <dbReference type="EMBL" id="KAH9298579.1"/>
    </source>
</evidence>
<dbReference type="EMBL" id="JAHRHJ020000010">
    <property type="protein sequence ID" value="KAH9298579.1"/>
    <property type="molecule type" value="Genomic_DNA"/>
</dbReference>
<gene>
    <name evidence="1" type="ORF">KI387_030261</name>
</gene>
<dbReference type="Proteomes" id="UP000824469">
    <property type="component" value="Unassembled WGS sequence"/>
</dbReference>
<keyword evidence="2" id="KW-1185">Reference proteome</keyword>
<evidence type="ECO:0000313" key="2">
    <source>
        <dbReference type="Proteomes" id="UP000824469"/>
    </source>
</evidence>
<organism evidence="1 2">
    <name type="scientific">Taxus chinensis</name>
    <name type="common">Chinese yew</name>
    <name type="synonym">Taxus wallichiana var. chinensis</name>
    <dbReference type="NCBI Taxonomy" id="29808"/>
    <lineage>
        <taxon>Eukaryota</taxon>
        <taxon>Viridiplantae</taxon>
        <taxon>Streptophyta</taxon>
        <taxon>Embryophyta</taxon>
        <taxon>Tracheophyta</taxon>
        <taxon>Spermatophyta</taxon>
        <taxon>Pinopsida</taxon>
        <taxon>Pinidae</taxon>
        <taxon>Conifers II</taxon>
        <taxon>Cupressales</taxon>
        <taxon>Taxaceae</taxon>
        <taxon>Taxus</taxon>
    </lineage>
</organism>
<feature type="non-terminal residue" evidence="1">
    <location>
        <position position="71"/>
    </location>
</feature>
<feature type="non-terminal residue" evidence="1">
    <location>
        <position position="1"/>
    </location>
</feature>
<name>A0AA38CKQ9_TAXCH</name>
<accession>A0AA38CKQ9</accession>
<reference evidence="1 2" key="1">
    <citation type="journal article" date="2021" name="Nat. Plants">
        <title>The Taxus genome provides insights into paclitaxel biosynthesis.</title>
        <authorList>
            <person name="Xiong X."/>
            <person name="Gou J."/>
            <person name="Liao Q."/>
            <person name="Li Y."/>
            <person name="Zhou Q."/>
            <person name="Bi G."/>
            <person name="Li C."/>
            <person name="Du R."/>
            <person name="Wang X."/>
            <person name="Sun T."/>
            <person name="Guo L."/>
            <person name="Liang H."/>
            <person name="Lu P."/>
            <person name="Wu Y."/>
            <person name="Zhang Z."/>
            <person name="Ro D.K."/>
            <person name="Shang Y."/>
            <person name="Huang S."/>
            <person name="Yan J."/>
        </authorList>
    </citation>
    <scope>NUCLEOTIDE SEQUENCE [LARGE SCALE GENOMIC DNA]</scope>
    <source>
        <strain evidence="1">Ta-2019</strain>
    </source>
</reference>
<sequence length="71" mass="8211">SLKPDNYCTIMIGHTLAKLFATVLDDYISQWAEKKHIKVKGQTGFRRNHRTNDHIFTLVAIIEEAKAKKQK</sequence>
<proteinExistence type="predicted"/>
<protein>
    <submittedName>
        <fullName evidence="1">Uncharacterized protein</fullName>
    </submittedName>
</protein>
<dbReference type="AlphaFoldDB" id="A0AA38CKQ9"/>